<evidence type="ECO:0008006" key="3">
    <source>
        <dbReference type="Google" id="ProtNLM"/>
    </source>
</evidence>
<dbReference type="EMBL" id="MAJU01000031">
    <property type="protein sequence ID" value="OCH17013.1"/>
    <property type="molecule type" value="Genomic_DNA"/>
</dbReference>
<dbReference type="STRING" id="688.A6E04_19355"/>
<comment type="caution">
    <text evidence="1">The sequence shown here is derived from an EMBL/GenBank/DDBJ whole genome shotgun (WGS) entry which is preliminary data.</text>
</comment>
<evidence type="ECO:0000313" key="1">
    <source>
        <dbReference type="EMBL" id="OCH17013.1"/>
    </source>
</evidence>
<name>A0A1B9NTI4_ALILO</name>
<organism evidence="1 2">
    <name type="scientific">Aliivibrio logei</name>
    <name type="common">Vibrio logei</name>
    <dbReference type="NCBI Taxonomy" id="688"/>
    <lineage>
        <taxon>Bacteria</taxon>
        <taxon>Pseudomonadati</taxon>
        <taxon>Pseudomonadota</taxon>
        <taxon>Gammaproteobacteria</taxon>
        <taxon>Vibrionales</taxon>
        <taxon>Vibrionaceae</taxon>
        <taxon>Aliivibrio</taxon>
    </lineage>
</organism>
<dbReference type="Proteomes" id="UP000093523">
    <property type="component" value="Unassembled WGS sequence"/>
</dbReference>
<accession>A0A1B9NTI4</accession>
<protein>
    <recommendedName>
        <fullName evidence="3">Transposase</fullName>
    </recommendedName>
</protein>
<gene>
    <name evidence="1" type="ORF">A6E04_19355</name>
</gene>
<sequence length="96" mass="11251">MSSTMKKKSLIKTSYQKLYAAVRTERVTALIAALANTKRKHGVMVACDLSEKAHKIFHKETEIRRYESLAERVVRYKRQKQLSYPHTHTYNFHAVK</sequence>
<evidence type="ECO:0000313" key="2">
    <source>
        <dbReference type="Proteomes" id="UP000093523"/>
    </source>
</evidence>
<proteinExistence type="predicted"/>
<reference evidence="1 2" key="1">
    <citation type="submission" date="2016-06" db="EMBL/GenBank/DDBJ databases">
        <authorList>
            <person name="Kjaerup R.B."/>
            <person name="Dalgaard T.S."/>
            <person name="Juul-Madsen H.R."/>
        </authorList>
    </citation>
    <scope>NUCLEOTIDE SEQUENCE [LARGE SCALE GENOMIC DNA]</scope>
    <source>
        <strain evidence="1 2">1S159</strain>
    </source>
</reference>
<dbReference type="AlphaFoldDB" id="A0A1B9NTI4"/>